<dbReference type="EMBL" id="SSMQ01000046">
    <property type="protein sequence ID" value="TKD00511.1"/>
    <property type="molecule type" value="Genomic_DNA"/>
</dbReference>
<name>A0A4U1J0G2_9BACT</name>
<protein>
    <recommendedName>
        <fullName evidence="4">Lipocalin-like domain-containing protein</fullName>
    </recommendedName>
</protein>
<sequence length="155" mass="16168">MKIRLGLLALGTALLAACGGTSVDDIEDQAPQGTVAGASWTMKSAVVTDDGDRFSVSLYPIEVMACDSFAQSDTQILFSAPKTAGEYPLKLELTDLNGSQTITFVTGPGQNVISSEGILNVESVSADKVTIGLLAEADNNSINGRFTTSICKTMN</sequence>
<evidence type="ECO:0000313" key="3">
    <source>
        <dbReference type="Proteomes" id="UP000309215"/>
    </source>
</evidence>
<feature type="chain" id="PRO_5020753461" description="Lipocalin-like domain-containing protein" evidence="1">
    <location>
        <begin position="17"/>
        <end position="155"/>
    </location>
</feature>
<dbReference type="PROSITE" id="PS51257">
    <property type="entry name" value="PROKAR_LIPOPROTEIN"/>
    <property type="match status" value="1"/>
</dbReference>
<dbReference type="RefSeq" id="WP_136933263.1">
    <property type="nucleotide sequence ID" value="NZ_SSMQ01000046.1"/>
</dbReference>
<accession>A0A4U1J0G2</accession>
<proteinExistence type="predicted"/>
<keyword evidence="1" id="KW-0732">Signal</keyword>
<reference evidence="2 3" key="1">
    <citation type="submission" date="2019-04" db="EMBL/GenBank/DDBJ databases">
        <authorList>
            <person name="Li Y."/>
            <person name="Wang J."/>
        </authorList>
    </citation>
    <scope>NUCLEOTIDE SEQUENCE [LARGE SCALE GENOMIC DNA]</scope>
    <source>
        <strain evidence="2 3">DSM 14668</strain>
    </source>
</reference>
<keyword evidence="3" id="KW-1185">Reference proteome</keyword>
<organism evidence="2 3">
    <name type="scientific">Polyangium fumosum</name>
    <dbReference type="NCBI Taxonomy" id="889272"/>
    <lineage>
        <taxon>Bacteria</taxon>
        <taxon>Pseudomonadati</taxon>
        <taxon>Myxococcota</taxon>
        <taxon>Polyangia</taxon>
        <taxon>Polyangiales</taxon>
        <taxon>Polyangiaceae</taxon>
        <taxon>Polyangium</taxon>
    </lineage>
</organism>
<gene>
    <name evidence="2" type="ORF">E8A74_33940</name>
</gene>
<dbReference type="AlphaFoldDB" id="A0A4U1J0G2"/>
<feature type="signal peptide" evidence="1">
    <location>
        <begin position="1"/>
        <end position="16"/>
    </location>
</feature>
<comment type="caution">
    <text evidence="2">The sequence shown here is derived from an EMBL/GenBank/DDBJ whole genome shotgun (WGS) entry which is preliminary data.</text>
</comment>
<evidence type="ECO:0000313" key="2">
    <source>
        <dbReference type="EMBL" id="TKD00511.1"/>
    </source>
</evidence>
<dbReference type="Proteomes" id="UP000309215">
    <property type="component" value="Unassembled WGS sequence"/>
</dbReference>
<evidence type="ECO:0008006" key="4">
    <source>
        <dbReference type="Google" id="ProtNLM"/>
    </source>
</evidence>
<evidence type="ECO:0000256" key="1">
    <source>
        <dbReference type="SAM" id="SignalP"/>
    </source>
</evidence>